<dbReference type="PROSITE" id="PS50290">
    <property type="entry name" value="PI3_4_KINASE_3"/>
    <property type="match status" value="1"/>
</dbReference>
<dbReference type="SUPFAM" id="SSF49562">
    <property type="entry name" value="C2 domain (Calcium/lipid-binding domain, CaLB)"/>
    <property type="match status" value="1"/>
</dbReference>
<dbReference type="SUPFAM" id="SSF56112">
    <property type="entry name" value="Protein kinase-like (PK-like)"/>
    <property type="match status" value="1"/>
</dbReference>
<dbReference type="GO" id="GO:0040012">
    <property type="term" value="P:regulation of locomotion"/>
    <property type="evidence" value="ECO:0007669"/>
    <property type="project" value="UniProtKB-ARBA"/>
</dbReference>
<dbReference type="GO" id="GO:0043491">
    <property type="term" value="P:phosphatidylinositol 3-kinase/protein kinase B signal transduction"/>
    <property type="evidence" value="ECO:0007669"/>
    <property type="project" value="TreeGrafter"/>
</dbReference>
<dbReference type="GO" id="GO:0005524">
    <property type="term" value="F:ATP binding"/>
    <property type="evidence" value="ECO:0007669"/>
    <property type="project" value="UniProtKB-KW"/>
</dbReference>
<evidence type="ECO:0000259" key="8">
    <source>
        <dbReference type="PROSITE" id="PS51545"/>
    </source>
</evidence>
<dbReference type="SUPFAM" id="SSF48371">
    <property type="entry name" value="ARM repeat"/>
    <property type="match status" value="1"/>
</dbReference>
<dbReference type="InterPro" id="IPR016024">
    <property type="entry name" value="ARM-type_fold"/>
</dbReference>
<keyword evidence="11" id="KW-1185">Reference proteome</keyword>
<keyword evidence="4" id="KW-0418">Kinase</keyword>
<evidence type="ECO:0000313" key="11">
    <source>
        <dbReference type="Proteomes" id="UP000887567"/>
    </source>
</evidence>
<dbReference type="Gene3D" id="3.30.1010.10">
    <property type="entry name" value="Phosphatidylinositol 3-kinase Catalytic Subunit, Chain A, domain 4"/>
    <property type="match status" value="1"/>
</dbReference>
<accession>A0A913Y481</accession>
<dbReference type="InterPro" id="IPR035892">
    <property type="entry name" value="C2_domain_sf"/>
</dbReference>
<keyword evidence="3" id="KW-0547">Nucleotide-binding</keyword>
<evidence type="ECO:0000256" key="1">
    <source>
        <dbReference type="ARBA" id="ARBA00012073"/>
    </source>
</evidence>
<dbReference type="GO" id="GO:0005942">
    <property type="term" value="C:phosphatidylinositol 3-kinase complex"/>
    <property type="evidence" value="ECO:0007669"/>
    <property type="project" value="TreeGrafter"/>
</dbReference>
<dbReference type="OMA" id="PYGCLCT"/>
<dbReference type="Gene3D" id="2.60.40.150">
    <property type="entry name" value="C2 domain"/>
    <property type="match status" value="1"/>
</dbReference>
<dbReference type="Proteomes" id="UP000887567">
    <property type="component" value="Unplaced"/>
</dbReference>
<name>A0A913Y481_EXADI</name>
<dbReference type="GO" id="GO:0016303">
    <property type="term" value="F:1-phosphatidylinositol-3-kinase activity"/>
    <property type="evidence" value="ECO:0007669"/>
    <property type="project" value="UniProtKB-EC"/>
</dbReference>
<dbReference type="PROSITE" id="PS00916">
    <property type="entry name" value="PI3_4_KINASE_2"/>
    <property type="match status" value="1"/>
</dbReference>
<dbReference type="GO" id="GO:0035005">
    <property type="term" value="F:1-phosphatidylinositol-4-phosphate 3-kinase activity"/>
    <property type="evidence" value="ECO:0007669"/>
    <property type="project" value="TreeGrafter"/>
</dbReference>
<dbReference type="InterPro" id="IPR036940">
    <property type="entry name" value="PI3/4_kinase_cat_sf"/>
</dbReference>
<feature type="domain" description="PI3K/PI4K catalytic" evidence="7">
    <location>
        <begin position="353"/>
        <end position="515"/>
    </location>
</feature>
<dbReference type="Pfam" id="PF00454">
    <property type="entry name" value="PI3_PI4_kinase"/>
    <property type="match status" value="1"/>
</dbReference>
<dbReference type="SMART" id="SM00146">
    <property type="entry name" value="PI3Kc"/>
    <property type="match status" value="1"/>
</dbReference>
<evidence type="ECO:0000259" key="7">
    <source>
        <dbReference type="PROSITE" id="PS50290"/>
    </source>
</evidence>
<dbReference type="InterPro" id="IPR018936">
    <property type="entry name" value="PI3/4_kinase_CS"/>
</dbReference>
<dbReference type="SMART" id="SM00145">
    <property type="entry name" value="PI3Ka"/>
    <property type="match status" value="1"/>
</dbReference>
<evidence type="ECO:0000256" key="4">
    <source>
        <dbReference type="ARBA" id="ARBA00022777"/>
    </source>
</evidence>
<keyword evidence="2" id="KW-0808">Transferase</keyword>
<dbReference type="PROSITE" id="PS51547">
    <property type="entry name" value="C2_PI3K"/>
    <property type="match status" value="1"/>
</dbReference>
<dbReference type="Pfam" id="PF00613">
    <property type="entry name" value="PI3Ka"/>
    <property type="match status" value="1"/>
</dbReference>
<dbReference type="GO" id="GO:0005886">
    <property type="term" value="C:plasma membrane"/>
    <property type="evidence" value="ECO:0007669"/>
    <property type="project" value="TreeGrafter"/>
</dbReference>
<dbReference type="InterPro" id="IPR000403">
    <property type="entry name" value="PI3/4_kinase_cat_dom"/>
</dbReference>
<proteinExistence type="inferred from homology"/>
<keyword evidence="5" id="KW-0067">ATP-binding</keyword>
<dbReference type="RefSeq" id="XP_020914528.1">
    <property type="nucleotide sequence ID" value="XM_021058869.2"/>
</dbReference>
<feature type="domain" description="C2 PI3K-type" evidence="9">
    <location>
        <begin position="1"/>
        <end position="82"/>
    </location>
</feature>
<sequence>MARLCLVLYGIDTSKKKKQRESIALAWVNTPLFDFRGHLRQGIVNLTTWPVTETLPEKLNPIGTVVSNINTTTSPTVLIEFQRYSNTVVYPPYDMIVQLAAENTKQESFIYFSEDEVEKLKKIIQKEPLSPIFENDKEFVWKLRIECRENYPYALGKLLSCVKWHCKEDVAQMQVLLQIWTPLEPEMALELLDYNYADQRVREFAVRCIEKMCDSDLEQYMLQLVQVLKYENYLDCDLAKFLLKRALKNQNIGHILFWLLKAEMHNPEVSIRFGLMLEAYLRGAPEHMKKLQKQVEALSKLKMISTLLRNVDGKNKEKGLNAMRQSLQQKTYMDAFSKLTSPLDPSFRLRQLKIDKCKFMDSKMKPLWLNFDNFDELGGPVKIIFKSGDDLRQDMLTLQLIRVMDRLWKQNGLDLEMIPYGCLCTGNNVGLIQVVDNSETLAKIQKKQSGAISGAFGKTCLWDWLSQCNEKEQMEEVTRKFTLSCAGYCVATYVLGIGDRHSDNIMVTKTGQVCA</sequence>
<evidence type="ECO:0000256" key="6">
    <source>
        <dbReference type="PROSITE-ProRule" id="PRU00880"/>
    </source>
</evidence>
<dbReference type="PROSITE" id="PS00915">
    <property type="entry name" value="PI3_4_KINASE_1"/>
    <property type="match status" value="1"/>
</dbReference>
<dbReference type="Pfam" id="PF00792">
    <property type="entry name" value="PI3K_C2"/>
    <property type="match status" value="1"/>
</dbReference>
<comment type="similarity">
    <text evidence="6">Belongs to the PI3/PI4-kinase family.</text>
</comment>
<dbReference type="OrthoDB" id="67688at2759"/>
<organism evidence="10 11">
    <name type="scientific">Exaiptasia diaphana</name>
    <name type="common">Tropical sea anemone</name>
    <name type="synonym">Aiptasia pulchella</name>
    <dbReference type="NCBI Taxonomy" id="2652724"/>
    <lineage>
        <taxon>Eukaryota</taxon>
        <taxon>Metazoa</taxon>
        <taxon>Cnidaria</taxon>
        <taxon>Anthozoa</taxon>
        <taxon>Hexacorallia</taxon>
        <taxon>Actiniaria</taxon>
        <taxon>Aiptasiidae</taxon>
        <taxon>Exaiptasia</taxon>
    </lineage>
</organism>
<evidence type="ECO:0000259" key="9">
    <source>
        <dbReference type="PROSITE" id="PS51547"/>
    </source>
</evidence>
<dbReference type="KEGG" id="epa:110252107"/>
<dbReference type="InterPro" id="IPR001263">
    <property type="entry name" value="PI3K_accessory_dom"/>
</dbReference>
<dbReference type="FunFam" id="3.30.1010.10:FF:000008">
    <property type="entry name" value="Phosphatidylinositol 4,5-bisphosphate 3-kinase catalytic subunit gamma"/>
    <property type="match status" value="1"/>
</dbReference>
<dbReference type="InterPro" id="IPR011009">
    <property type="entry name" value="Kinase-like_dom_sf"/>
</dbReference>
<dbReference type="InterPro" id="IPR002420">
    <property type="entry name" value="PI3K-type_C2_dom"/>
</dbReference>
<evidence type="ECO:0000256" key="2">
    <source>
        <dbReference type="ARBA" id="ARBA00022679"/>
    </source>
</evidence>
<dbReference type="PANTHER" id="PTHR10048:SF118">
    <property type="entry name" value="PI-3 KINASE"/>
    <property type="match status" value="1"/>
</dbReference>
<reference evidence="10" key="1">
    <citation type="submission" date="2022-11" db="UniProtKB">
        <authorList>
            <consortium name="EnsemblMetazoa"/>
        </authorList>
    </citation>
    <scope>IDENTIFICATION</scope>
</reference>
<dbReference type="InterPro" id="IPR015433">
    <property type="entry name" value="PI3/4_kinase"/>
</dbReference>
<dbReference type="GO" id="GO:0005737">
    <property type="term" value="C:cytoplasm"/>
    <property type="evidence" value="ECO:0007669"/>
    <property type="project" value="TreeGrafter"/>
</dbReference>
<evidence type="ECO:0000256" key="5">
    <source>
        <dbReference type="ARBA" id="ARBA00022840"/>
    </source>
</evidence>
<protein>
    <recommendedName>
        <fullName evidence="1">phosphatidylinositol 3-kinase</fullName>
        <ecNumber evidence="1">2.7.1.137</ecNumber>
    </recommendedName>
</protein>
<dbReference type="Gene3D" id="1.25.40.70">
    <property type="entry name" value="Phosphatidylinositol 3-kinase, accessory domain (PIK)"/>
    <property type="match status" value="1"/>
</dbReference>
<dbReference type="InterPro" id="IPR042236">
    <property type="entry name" value="PI3K_accessory_sf"/>
</dbReference>
<evidence type="ECO:0000256" key="3">
    <source>
        <dbReference type="ARBA" id="ARBA00022741"/>
    </source>
</evidence>
<dbReference type="GO" id="GO:0048015">
    <property type="term" value="P:phosphatidylinositol-mediated signaling"/>
    <property type="evidence" value="ECO:0007669"/>
    <property type="project" value="TreeGrafter"/>
</dbReference>
<dbReference type="PANTHER" id="PTHR10048">
    <property type="entry name" value="PHOSPHATIDYLINOSITOL KINASE"/>
    <property type="match status" value="1"/>
</dbReference>
<dbReference type="EnsemblMetazoa" id="XM_021058869.2">
    <property type="protein sequence ID" value="XP_020914528.1"/>
    <property type="gene ID" value="LOC110252107"/>
</dbReference>
<dbReference type="AlphaFoldDB" id="A0A913Y481"/>
<evidence type="ECO:0000313" key="10">
    <source>
        <dbReference type="EnsemblMetazoa" id="XP_020914528.1"/>
    </source>
</evidence>
<dbReference type="Gene3D" id="1.10.1070.11">
    <property type="entry name" value="Phosphatidylinositol 3-/4-kinase, catalytic domain"/>
    <property type="match status" value="1"/>
</dbReference>
<dbReference type="GO" id="GO:0016477">
    <property type="term" value="P:cell migration"/>
    <property type="evidence" value="ECO:0007669"/>
    <property type="project" value="TreeGrafter"/>
</dbReference>
<feature type="domain" description="PIK helical" evidence="8">
    <location>
        <begin position="106"/>
        <end position="283"/>
    </location>
</feature>
<dbReference type="EC" id="2.7.1.137" evidence="1"/>
<dbReference type="GeneID" id="110252107"/>
<dbReference type="PROSITE" id="PS51545">
    <property type="entry name" value="PIK_HELICAL"/>
    <property type="match status" value="1"/>
</dbReference>